<accession>A0A0M7B5D0</accession>
<gene>
    <name evidence="1" type="ORF">JSE7799_00591</name>
</gene>
<protein>
    <submittedName>
        <fullName evidence="1">Uncharacterized protein</fullName>
    </submittedName>
</protein>
<dbReference type="AlphaFoldDB" id="A0A0M7B5D0"/>
<dbReference type="EMBL" id="CYPR01000036">
    <property type="protein sequence ID" value="CUH22254.1"/>
    <property type="molecule type" value="Genomic_DNA"/>
</dbReference>
<evidence type="ECO:0000313" key="2">
    <source>
        <dbReference type="Proteomes" id="UP000049455"/>
    </source>
</evidence>
<dbReference type="OrthoDB" id="4521730at2"/>
<name>A0A0M7B5D0_9RHOB</name>
<dbReference type="RefSeq" id="WP_055662271.1">
    <property type="nucleotide sequence ID" value="NZ_CYPR01000036.1"/>
</dbReference>
<dbReference type="STRING" id="313367.JSE7799_00591"/>
<organism evidence="1 2">
    <name type="scientific">Jannaschia seosinensis</name>
    <dbReference type="NCBI Taxonomy" id="313367"/>
    <lineage>
        <taxon>Bacteria</taxon>
        <taxon>Pseudomonadati</taxon>
        <taxon>Pseudomonadota</taxon>
        <taxon>Alphaproteobacteria</taxon>
        <taxon>Rhodobacterales</taxon>
        <taxon>Roseobacteraceae</taxon>
        <taxon>Jannaschia</taxon>
    </lineage>
</organism>
<dbReference type="Proteomes" id="UP000049455">
    <property type="component" value="Unassembled WGS sequence"/>
</dbReference>
<reference evidence="1 2" key="1">
    <citation type="submission" date="2015-09" db="EMBL/GenBank/DDBJ databases">
        <authorList>
            <person name="Jackson K.R."/>
            <person name="Lunt B.L."/>
            <person name="Fisher J.N.B."/>
            <person name="Gardner A.V."/>
            <person name="Bailey M.E."/>
            <person name="Deus L.M."/>
            <person name="Earl A.S."/>
            <person name="Gibby P.D."/>
            <person name="Hartmann K.A."/>
            <person name="Liu J.E."/>
            <person name="Manci A.M."/>
            <person name="Nielsen D.A."/>
            <person name="Solomon M.B."/>
            <person name="Breakwell D.P."/>
            <person name="Burnett S.H."/>
            <person name="Grose J.H."/>
        </authorList>
    </citation>
    <scope>NUCLEOTIDE SEQUENCE [LARGE SCALE GENOMIC DNA]</scope>
    <source>
        <strain evidence="1 2">CECT 7799</strain>
    </source>
</reference>
<keyword evidence="2" id="KW-1185">Reference proteome</keyword>
<sequence length="106" mass="12280">MKHDHAAHRHHKGPDVITNMPHQHAFTIVGDTALFAIHMTQYHHEEHKYQLVMKVVLPPEVKSKLNSARGRFPSDTFMLCNAADDLFMVPDLPSRRVLYPQVWKFA</sequence>
<evidence type="ECO:0000313" key="1">
    <source>
        <dbReference type="EMBL" id="CUH22254.1"/>
    </source>
</evidence>
<proteinExistence type="predicted"/>